<keyword evidence="7 18" id="KW-0732">Signal</keyword>
<comment type="caution">
    <text evidence="17">Lacks conserved residue(s) required for the propagation of feature annotation.</text>
</comment>
<evidence type="ECO:0000256" key="5">
    <source>
        <dbReference type="ARBA" id="ARBA00022525"/>
    </source>
</evidence>
<keyword evidence="13" id="KW-0675">Receptor</keyword>
<evidence type="ECO:0000256" key="11">
    <source>
        <dbReference type="ARBA" id="ARBA00023008"/>
    </source>
</evidence>
<evidence type="ECO:0000256" key="15">
    <source>
        <dbReference type="ARBA" id="ARBA00038869"/>
    </source>
</evidence>
<dbReference type="InterPro" id="IPR001695">
    <property type="entry name" value="Lysyl_oxidase"/>
</dbReference>
<dbReference type="PANTHER" id="PTHR45817">
    <property type="entry name" value="LYSYL OXIDASE-LIKE-RELATED"/>
    <property type="match status" value="1"/>
</dbReference>
<dbReference type="GO" id="GO:0004720">
    <property type="term" value="F:protein-lysine 6-oxidase activity"/>
    <property type="evidence" value="ECO:0007669"/>
    <property type="project" value="UniProtKB-EC"/>
</dbReference>
<comment type="catalytic activity">
    <reaction evidence="16">
        <text>L-lysyl-[protein] + O2 + H2O = (S)-2-amino-6-oxohexanoyl-[protein] + H2O2 + NH4(+)</text>
        <dbReference type="Rhea" id="RHEA:24544"/>
        <dbReference type="Rhea" id="RHEA-COMP:9752"/>
        <dbReference type="Rhea" id="RHEA-COMP:12448"/>
        <dbReference type="ChEBI" id="CHEBI:15377"/>
        <dbReference type="ChEBI" id="CHEBI:15379"/>
        <dbReference type="ChEBI" id="CHEBI:16240"/>
        <dbReference type="ChEBI" id="CHEBI:28938"/>
        <dbReference type="ChEBI" id="CHEBI:29969"/>
        <dbReference type="ChEBI" id="CHEBI:131803"/>
        <dbReference type="EC" id="1.4.3.13"/>
    </reaction>
</comment>
<keyword evidence="14" id="KW-0325">Glycoprotein</keyword>
<organism evidence="20 21">
    <name type="scientific">Arctia plantaginis</name>
    <name type="common">Wood tiger moth</name>
    <name type="synonym">Phalaena plantaginis</name>
    <dbReference type="NCBI Taxonomy" id="874455"/>
    <lineage>
        <taxon>Eukaryota</taxon>
        <taxon>Metazoa</taxon>
        <taxon>Ecdysozoa</taxon>
        <taxon>Arthropoda</taxon>
        <taxon>Hexapoda</taxon>
        <taxon>Insecta</taxon>
        <taxon>Pterygota</taxon>
        <taxon>Neoptera</taxon>
        <taxon>Endopterygota</taxon>
        <taxon>Lepidoptera</taxon>
        <taxon>Glossata</taxon>
        <taxon>Ditrysia</taxon>
        <taxon>Noctuoidea</taxon>
        <taxon>Erebidae</taxon>
        <taxon>Arctiinae</taxon>
        <taxon>Arctia</taxon>
    </lineage>
</organism>
<dbReference type="PROSITE" id="PS00926">
    <property type="entry name" value="LYSYL_OXIDASE"/>
    <property type="match status" value="1"/>
</dbReference>
<dbReference type="Proteomes" id="UP000494106">
    <property type="component" value="Unassembled WGS sequence"/>
</dbReference>
<sequence>MGFIKSTIKSVVLILLVIRTVGVYSKDLNETERALRAAFVQKLLNKQRYLDGRIKLVGGPNRFEGNVYIYHAGRWGAVCDDSWDDAAAHVVCQTFNKTGVATHGSQYGEAAAKFWMDDVVCQGDETSLSHCIFTGWGSSDCESDEAAGVRCMNKTEVPNNYVKKKRESKKLQEVLDLSSTSLRLAGGNNNNEGRVEIYQYGTWGSICPDGWTLYEASAVCRHLALGYAEQAAQTNYFGNSKIVLSGVNCEGNETNLFQCNHEEYGEVTCPGEVGHVAAVVCTHYLADLVLDTTAIERSAHLHDVMMFQLQCAMEEFCLTKSAYEIQKTNPDWQFETRRLLRFTASSLNAGNAEFRPYLPKHLWQWHLCHMHYHSMEVFATFDIMDASGKRVAEGHKASFCLEDNSCLPGVEKKYSCKNYGDQGISVNCSDIYYYNIDCQWVDVTDLQPGDYKFKVAVNPHARVPEQQYHNNAASCQLRLAETYAVIYGCQLERP</sequence>
<dbReference type="InterPro" id="IPR019828">
    <property type="entry name" value="Lysyl_oxidase_CS"/>
</dbReference>
<comment type="subcellular location">
    <subcellularLocation>
        <location evidence="2">Secreted</location>
        <location evidence="2">Extracellular space</location>
    </subcellularLocation>
</comment>
<proteinExistence type="inferred from homology"/>
<keyword evidence="10" id="KW-0560">Oxidoreductase</keyword>
<reference evidence="20 21" key="1">
    <citation type="submission" date="2020-04" db="EMBL/GenBank/DDBJ databases">
        <authorList>
            <person name="Wallbank WR R."/>
            <person name="Pardo Diaz C."/>
            <person name="Kozak K."/>
            <person name="Martin S."/>
            <person name="Jiggins C."/>
            <person name="Moest M."/>
            <person name="Warren A I."/>
            <person name="Byers J.R.P. K."/>
            <person name="Montejo-Kovacevich G."/>
            <person name="Yen C E."/>
        </authorList>
    </citation>
    <scope>NUCLEOTIDE SEQUENCE [LARGE SCALE GENOMIC DNA]</scope>
</reference>
<dbReference type="Gene3D" id="3.10.250.10">
    <property type="entry name" value="SRCR-like domain"/>
    <property type="match status" value="2"/>
</dbReference>
<feature type="domain" description="SRCR" evidence="19">
    <location>
        <begin position="54"/>
        <end position="152"/>
    </location>
</feature>
<dbReference type="InterPro" id="IPR001190">
    <property type="entry name" value="SRCR"/>
</dbReference>
<feature type="chain" id="PRO_5035915155" description="protein-lysine 6-oxidase" evidence="18">
    <location>
        <begin position="26"/>
        <end position="494"/>
    </location>
</feature>
<dbReference type="GO" id="GO:0005615">
    <property type="term" value="C:extracellular space"/>
    <property type="evidence" value="ECO:0007669"/>
    <property type="project" value="TreeGrafter"/>
</dbReference>
<keyword evidence="9" id="KW-0801">TPQ</keyword>
<evidence type="ECO:0000256" key="4">
    <source>
        <dbReference type="ARBA" id="ARBA00022477"/>
    </source>
</evidence>
<protein>
    <recommendedName>
        <fullName evidence="15">protein-lysine 6-oxidase</fullName>
        <ecNumber evidence="15">1.4.3.13</ecNumber>
    </recommendedName>
</protein>
<dbReference type="EC" id="1.4.3.13" evidence="15"/>
<keyword evidence="4" id="KW-0886">LTQ</keyword>
<dbReference type="Pfam" id="PF00530">
    <property type="entry name" value="SRCR"/>
    <property type="match status" value="2"/>
</dbReference>
<name>A0A8S1BN97_ARCPL</name>
<dbReference type="PANTHER" id="PTHR45817:SF4">
    <property type="entry name" value="LYSYL OXIDASE-LIKE-RELATED"/>
    <property type="match status" value="1"/>
</dbReference>
<dbReference type="SMART" id="SM00202">
    <property type="entry name" value="SR"/>
    <property type="match status" value="2"/>
</dbReference>
<evidence type="ECO:0000259" key="19">
    <source>
        <dbReference type="PROSITE" id="PS50287"/>
    </source>
</evidence>
<dbReference type="PROSITE" id="PS50287">
    <property type="entry name" value="SRCR_2"/>
    <property type="match status" value="2"/>
</dbReference>
<dbReference type="InterPro" id="IPR050912">
    <property type="entry name" value="LOX-like_protein"/>
</dbReference>
<evidence type="ECO:0000256" key="12">
    <source>
        <dbReference type="ARBA" id="ARBA00023157"/>
    </source>
</evidence>
<evidence type="ECO:0000256" key="10">
    <source>
        <dbReference type="ARBA" id="ARBA00023002"/>
    </source>
</evidence>
<evidence type="ECO:0000256" key="13">
    <source>
        <dbReference type="ARBA" id="ARBA00023170"/>
    </source>
</evidence>
<evidence type="ECO:0000256" key="7">
    <source>
        <dbReference type="ARBA" id="ARBA00022729"/>
    </source>
</evidence>
<dbReference type="OrthoDB" id="547291at2759"/>
<evidence type="ECO:0000256" key="3">
    <source>
        <dbReference type="ARBA" id="ARBA00007492"/>
    </source>
</evidence>
<keyword evidence="12 17" id="KW-1015">Disulfide bond</keyword>
<feature type="disulfide bond" evidence="17">
    <location>
        <begin position="121"/>
        <end position="131"/>
    </location>
</feature>
<evidence type="ECO:0000256" key="9">
    <source>
        <dbReference type="ARBA" id="ARBA00022772"/>
    </source>
</evidence>
<dbReference type="FunFam" id="3.10.250.10:FF:000001">
    <property type="entry name" value="Lysyl oxidase 4 isoform X1"/>
    <property type="match status" value="1"/>
</dbReference>
<accession>A0A8S1BN97</accession>
<keyword evidence="21" id="KW-1185">Reference proteome</keyword>
<feature type="domain" description="SRCR" evidence="19">
    <location>
        <begin position="182"/>
        <end position="282"/>
    </location>
</feature>
<dbReference type="EMBL" id="CADEBC010000598">
    <property type="protein sequence ID" value="CAB3258454.1"/>
    <property type="molecule type" value="Genomic_DNA"/>
</dbReference>
<comment type="similarity">
    <text evidence="3">Belongs to the lysyl oxidase family.</text>
</comment>
<dbReference type="SUPFAM" id="SSF56487">
    <property type="entry name" value="SRCR-like"/>
    <property type="match status" value="2"/>
</dbReference>
<feature type="disulfide bond" evidence="17">
    <location>
        <begin position="220"/>
        <end position="281"/>
    </location>
</feature>
<dbReference type="GO" id="GO:0016020">
    <property type="term" value="C:membrane"/>
    <property type="evidence" value="ECO:0007669"/>
    <property type="project" value="InterPro"/>
</dbReference>
<evidence type="ECO:0000256" key="16">
    <source>
        <dbReference type="ARBA" id="ARBA00047861"/>
    </source>
</evidence>
<evidence type="ECO:0000313" key="21">
    <source>
        <dbReference type="Proteomes" id="UP000494106"/>
    </source>
</evidence>
<evidence type="ECO:0000313" key="20">
    <source>
        <dbReference type="EMBL" id="CAB3258454.1"/>
    </source>
</evidence>
<dbReference type="InterPro" id="IPR036772">
    <property type="entry name" value="SRCR-like_dom_sf"/>
</dbReference>
<evidence type="ECO:0000256" key="2">
    <source>
        <dbReference type="ARBA" id="ARBA00004239"/>
    </source>
</evidence>
<gene>
    <name evidence="20" type="ORF">APLA_LOCUS16517</name>
</gene>
<keyword evidence="5" id="KW-0964">Secreted</keyword>
<comment type="cofactor">
    <cofactor evidence="1">
        <name>Cu cation</name>
        <dbReference type="ChEBI" id="CHEBI:23378"/>
    </cofactor>
</comment>
<dbReference type="PRINTS" id="PR00258">
    <property type="entry name" value="SPERACTRCPTR"/>
</dbReference>
<evidence type="ECO:0000256" key="6">
    <source>
        <dbReference type="ARBA" id="ARBA00022723"/>
    </source>
</evidence>
<evidence type="ECO:0000256" key="18">
    <source>
        <dbReference type="SAM" id="SignalP"/>
    </source>
</evidence>
<comment type="caution">
    <text evidence="20">The sequence shown here is derived from an EMBL/GenBank/DDBJ whole genome shotgun (WGS) entry which is preliminary data.</text>
</comment>
<evidence type="ECO:0000256" key="14">
    <source>
        <dbReference type="ARBA" id="ARBA00023180"/>
    </source>
</evidence>
<evidence type="ECO:0000256" key="1">
    <source>
        <dbReference type="ARBA" id="ARBA00001935"/>
    </source>
</evidence>
<dbReference type="FunFam" id="3.10.250.10:FF:000007">
    <property type="entry name" value="Soluble scavenger receptor cysteine-rich domain-containing protein SSC5D"/>
    <property type="match status" value="1"/>
</dbReference>
<dbReference type="Pfam" id="PF01186">
    <property type="entry name" value="Lysyl_oxidase"/>
    <property type="match status" value="1"/>
</dbReference>
<dbReference type="PRINTS" id="PR00074">
    <property type="entry name" value="LYSYLOXIDASE"/>
</dbReference>
<evidence type="ECO:0000256" key="8">
    <source>
        <dbReference type="ARBA" id="ARBA00022737"/>
    </source>
</evidence>
<keyword evidence="11" id="KW-0186">Copper</keyword>
<keyword evidence="8" id="KW-0677">Repeat</keyword>
<evidence type="ECO:0000256" key="17">
    <source>
        <dbReference type="PROSITE-ProRule" id="PRU00196"/>
    </source>
</evidence>
<dbReference type="GO" id="GO:0005507">
    <property type="term" value="F:copper ion binding"/>
    <property type="evidence" value="ECO:0007669"/>
    <property type="project" value="InterPro"/>
</dbReference>
<keyword evidence="6" id="KW-0479">Metal-binding</keyword>
<dbReference type="AlphaFoldDB" id="A0A8S1BN97"/>
<feature type="signal peptide" evidence="18">
    <location>
        <begin position="1"/>
        <end position="25"/>
    </location>
</feature>
<feature type="disulfide bond" evidence="17">
    <location>
        <begin position="249"/>
        <end position="259"/>
    </location>
</feature>